<dbReference type="CDD" id="cd00565">
    <property type="entry name" value="Ubl_ThiS"/>
    <property type="match status" value="1"/>
</dbReference>
<dbReference type="Proteomes" id="UP000036958">
    <property type="component" value="Unassembled WGS sequence"/>
</dbReference>
<dbReference type="EMBL" id="LGIA01000152">
    <property type="protein sequence ID" value="KOH44798.1"/>
    <property type="molecule type" value="Genomic_DNA"/>
</dbReference>
<evidence type="ECO:0000313" key="2">
    <source>
        <dbReference type="Proteomes" id="UP000036958"/>
    </source>
</evidence>
<reference evidence="2" key="1">
    <citation type="submission" date="2015-07" db="EMBL/GenBank/DDBJ databases">
        <title>Genome sequencing of Sunxiuqinia dokdonensis strain SK.</title>
        <authorList>
            <person name="Ahn S."/>
            <person name="Kim B.-C."/>
        </authorList>
    </citation>
    <scope>NUCLEOTIDE SEQUENCE [LARGE SCALE GENOMIC DNA]</scope>
    <source>
        <strain evidence="2">SK</strain>
    </source>
</reference>
<sequence>MNIKINGKESAIESTQVSVAEVLKANGVQTVEMVTVQLNGAFIAKEQLESTLLKENDQVDFLYFMGGGSI</sequence>
<dbReference type="AlphaFoldDB" id="A0A0L8V8X2"/>
<proteinExistence type="predicted"/>
<dbReference type="InterPro" id="IPR010035">
    <property type="entry name" value="Thi_S"/>
</dbReference>
<comment type="caution">
    <text evidence="1">The sequence shown here is derived from an EMBL/GenBank/DDBJ whole genome shotgun (WGS) entry which is preliminary data.</text>
</comment>
<dbReference type="RefSeq" id="WP_053183509.1">
    <property type="nucleotide sequence ID" value="NZ_LGIA01000152.1"/>
</dbReference>
<keyword evidence="2" id="KW-1185">Reference proteome</keyword>
<accession>A0A0L8V8X2</accession>
<organism evidence="1 2">
    <name type="scientific">Sunxiuqinia dokdonensis</name>
    <dbReference type="NCBI Taxonomy" id="1409788"/>
    <lineage>
        <taxon>Bacteria</taxon>
        <taxon>Pseudomonadati</taxon>
        <taxon>Bacteroidota</taxon>
        <taxon>Bacteroidia</taxon>
        <taxon>Marinilabiliales</taxon>
        <taxon>Prolixibacteraceae</taxon>
        <taxon>Sunxiuqinia</taxon>
    </lineage>
</organism>
<dbReference type="InterPro" id="IPR016155">
    <property type="entry name" value="Mopterin_synth/thiamin_S_b"/>
</dbReference>
<evidence type="ECO:0000313" key="1">
    <source>
        <dbReference type="EMBL" id="KOH44798.1"/>
    </source>
</evidence>
<dbReference type="SUPFAM" id="SSF54285">
    <property type="entry name" value="MoaD/ThiS"/>
    <property type="match status" value="1"/>
</dbReference>
<dbReference type="Pfam" id="PF02597">
    <property type="entry name" value="ThiS"/>
    <property type="match status" value="1"/>
</dbReference>
<protein>
    <recommendedName>
        <fullName evidence="3">Thiamine biosynthesis protein ThiS</fullName>
    </recommendedName>
</protein>
<name>A0A0L8V8X2_9BACT</name>
<dbReference type="NCBIfam" id="TIGR01683">
    <property type="entry name" value="thiS"/>
    <property type="match status" value="1"/>
</dbReference>
<dbReference type="InterPro" id="IPR012675">
    <property type="entry name" value="Beta-grasp_dom_sf"/>
</dbReference>
<dbReference type="STRING" id="1409788.NC99_23450"/>
<dbReference type="InterPro" id="IPR003749">
    <property type="entry name" value="ThiS/MoaD-like"/>
</dbReference>
<gene>
    <name evidence="1" type="ORF">NC99_23450</name>
</gene>
<dbReference type="OrthoDB" id="9810692at2"/>
<dbReference type="Gene3D" id="3.10.20.30">
    <property type="match status" value="1"/>
</dbReference>
<evidence type="ECO:0008006" key="3">
    <source>
        <dbReference type="Google" id="ProtNLM"/>
    </source>
</evidence>